<keyword evidence="2 16" id="KW-0235">DNA replication</keyword>
<keyword evidence="9 16" id="KW-0460">Magnesium</keyword>
<comment type="subcellular location">
    <subcellularLocation>
        <location evidence="16">Nucleus</location>
        <location evidence="16">Nucleolus</location>
    </subcellularLocation>
    <subcellularLocation>
        <location evidence="16">Nucleus</location>
        <location evidence="16">Nucleoplasm</location>
    </subcellularLocation>
    <subcellularLocation>
        <location evidence="16">Mitochondrion</location>
    </subcellularLocation>
    <text evidence="16">Resides mostly in the nucleoli and relocalizes to the nucleoplasm upon DNA damage.</text>
</comment>
<dbReference type="CDD" id="cd09867">
    <property type="entry name" value="PIN_FEN1"/>
    <property type="match status" value="1"/>
</dbReference>
<dbReference type="FunCoup" id="L2GMT8">
    <property type="interactions" value="269"/>
</dbReference>
<dbReference type="HOGENOM" id="CLU_032444_2_0_1"/>
<feature type="domain" description="XPG N-terminal" evidence="19">
    <location>
        <begin position="1"/>
        <end position="106"/>
    </location>
</feature>
<dbReference type="GO" id="GO:0008409">
    <property type="term" value="F:5'-3' exonuclease activity"/>
    <property type="evidence" value="ECO:0007669"/>
    <property type="project" value="UniProtKB-UniRule"/>
</dbReference>
<comment type="cofactor">
    <cofactor evidence="16">
        <name>Mg(2+)</name>
        <dbReference type="ChEBI" id="CHEBI:18420"/>
    </cofactor>
    <text evidence="16">Binds 2 magnesium ions per subunit. They probably participate in the reaction catalyzed by the enzyme. May bind an additional third magnesium ion after substrate binding.</text>
</comment>
<dbReference type="EC" id="3.1.-.-" evidence="16"/>
<dbReference type="InterPro" id="IPR006084">
    <property type="entry name" value="XPG/Rad2"/>
</dbReference>
<evidence type="ECO:0000256" key="4">
    <source>
        <dbReference type="ARBA" id="ARBA00022723"/>
    </source>
</evidence>
<dbReference type="SUPFAM" id="SSF47807">
    <property type="entry name" value="5' to 3' exonuclease, C-terminal subdomain"/>
    <property type="match status" value="1"/>
</dbReference>
<comment type="similarity">
    <text evidence="14 16">Belongs to the XPG/RAD2 endonuclease family. FEN1 subfamily.</text>
</comment>
<dbReference type="Gene3D" id="1.10.150.20">
    <property type="entry name" value="5' to 3' exonuclease, C-terminal subdomain"/>
    <property type="match status" value="1"/>
</dbReference>
<dbReference type="InterPro" id="IPR036279">
    <property type="entry name" value="5-3_exonuclease_C_sf"/>
</dbReference>
<keyword evidence="17" id="KW-0175">Coiled coil</keyword>
<reference evidence="21" key="1">
    <citation type="submission" date="2011-05" db="EMBL/GenBank/DDBJ databases">
        <title>The genome sequence of Vittaforma corneae strain ATCC 50505.</title>
        <authorList>
            <consortium name="The Broad Institute Genome Sequencing Platform"/>
            <person name="Cuomo C."/>
            <person name="Didier E."/>
            <person name="Bowers L."/>
            <person name="Young S.K."/>
            <person name="Zeng Q."/>
            <person name="Gargeya S."/>
            <person name="Fitzgerald M."/>
            <person name="Haas B."/>
            <person name="Abouelleil A."/>
            <person name="Alvarado L."/>
            <person name="Arachchi H.M."/>
            <person name="Berlin A."/>
            <person name="Chapman S.B."/>
            <person name="Gearin G."/>
            <person name="Goldberg J."/>
            <person name="Griggs A."/>
            <person name="Gujja S."/>
            <person name="Hansen M."/>
            <person name="Heiman D."/>
            <person name="Howarth C."/>
            <person name="Larimer J."/>
            <person name="Lui A."/>
            <person name="MacDonald P.J.P."/>
            <person name="McCowen C."/>
            <person name="Montmayeur A."/>
            <person name="Murphy C."/>
            <person name="Neiman D."/>
            <person name="Pearson M."/>
            <person name="Priest M."/>
            <person name="Roberts A."/>
            <person name="Saif S."/>
            <person name="Shea T."/>
            <person name="Sisk P."/>
            <person name="Stolte C."/>
            <person name="Sykes S."/>
            <person name="Wortman J."/>
            <person name="Nusbaum C."/>
            <person name="Birren B."/>
        </authorList>
    </citation>
    <scope>NUCLEOTIDE SEQUENCE [LARGE SCALE GENOMIC DNA]</scope>
    <source>
        <strain evidence="21">ATCC 50505</strain>
    </source>
</reference>
<dbReference type="GO" id="GO:0043137">
    <property type="term" value="P:DNA replication, removal of RNA primer"/>
    <property type="evidence" value="ECO:0007669"/>
    <property type="project" value="UniProtKB-UniRule"/>
</dbReference>
<keyword evidence="8 16" id="KW-0269">Exonuclease</keyword>
<evidence type="ECO:0000256" key="13">
    <source>
        <dbReference type="ARBA" id="ARBA00029382"/>
    </source>
</evidence>
<dbReference type="CDD" id="cd09907">
    <property type="entry name" value="H3TH_FEN1-Euk"/>
    <property type="match status" value="1"/>
</dbReference>
<comment type="function">
    <text evidence="13 16">Structure-specific nuclease with 5'-flap endonuclease and 5'-3' exonuclease activities involved in DNA replication and repair. During DNA replication, cleaves the 5'-overhanging flap structure that is generated by displacement synthesis when DNA polymerase encounters the 5'-end of a downstream Okazaki fragment. It enters the flap from the 5'-end and then tracks to cleave the flap base, leaving a nick for ligation. Also involved in the long patch base excision repair (LP-BER) pathway, by cleaving within the apurinic/apyrimidinic (AP) site-terminated flap. Acts as a genome stabilization factor that prevents flaps from equilibrating into structures that lead to duplications and deletions. Also possesses 5'-3' exonuclease activity on nicked or gapped double-stranded DNA, and exhibits RNase H activity. Also involved in replication and repair of rDNA and in repairing mitochondrial DNA.</text>
</comment>
<evidence type="ECO:0000256" key="9">
    <source>
        <dbReference type="ARBA" id="ARBA00022842"/>
    </source>
</evidence>
<dbReference type="InterPro" id="IPR029060">
    <property type="entry name" value="PIN-like_dom_sf"/>
</dbReference>
<feature type="domain" description="XPG-I" evidence="18">
    <location>
        <begin position="145"/>
        <end position="217"/>
    </location>
</feature>
<dbReference type="OMA" id="IQEVHID"/>
<dbReference type="InterPro" id="IPR006085">
    <property type="entry name" value="XPG_DNA_repair_N"/>
</dbReference>
<evidence type="ECO:0000259" key="19">
    <source>
        <dbReference type="SMART" id="SM00485"/>
    </source>
</evidence>
<dbReference type="GO" id="GO:0017108">
    <property type="term" value="F:5'-flap endonuclease activity"/>
    <property type="evidence" value="ECO:0007669"/>
    <property type="project" value="UniProtKB-UniRule"/>
</dbReference>
<evidence type="ECO:0000256" key="11">
    <source>
        <dbReference type="ARBA" id="ARBA00023204"/>
    </source>
</evidence>
<dbReference type="Gene3D" id="3.40.50.1010">
    <property type="entry name" value="5'-nuclease"/>
    <property type="match status" value="1"/>
</dbReference>
<evidence type="ECO:0000256" key="14">
    <source>
        <dbReference type="ARBA" id="ARBA00034726"/>
    </source>
</evidence>
<dbReference type="SMART" id="SM00484">
    <property type="entry name" value="XPGI"/>
    <property type="match status" value="1"/>
</dbReference>
<dbReference type="FunFam" id="1.10.150.20:FF:000009">
    <property type="entry name" value="Flap endonuclease 1"/>
    <property type="match status" value="1"/>
</dbReference>
<dbReference type="InterPro" id="IPR023426">
    <property type="entry name" value="Flap_endonuc"/>
</dbReference>
<dbReference type="GeneID" id="19881488"/>
<dbReference type="HAMAP" id="MF_00614">
    <property type="entry name" value="Fen"/>
    <property type="match status" value="1"/>
</dbReference>
<evidence type="ECO:0000256" key="1">
    <source>
        <dbReference type="ARBA" id="ARBA00022553"/>
    </source>
</evidence>
<keyword evidence="5 16" id="KW-0255">Endonuclease</keyword>
<organism evidence="20 21">
    <name type="scientific">Vittaforma corneae (strain ATCC 50505)</name>
    <name type="common">Microsporidian parasite</name>
    <name type="synonym">Nosema corneum</name>
    <dbReference type="NCBI Taxonomy" id="993615"/>
    <lineage>
        <taxon>Eukaryota</taxon>
        <taxon>Fungi</taxon>
        <taxon>Fungi incertae sedis</taxon>
        <taxon>Microsporidia</taxon>
        <taxon>Nosematidae</taxon>
        <taxon>Vittaforma</taxon>
    </lineage>
</organism>
<evidence type="ECO:0000313" key="20">
    <source>
        <dbReference type="EMBL" id="ELA42131.1"/>
    </source>
</evidence>
<dbReference type="GO" id="GO:0000287">
    <property type="term" value="F:magnesium ion binding"/>
    <property type="evidence" value="ECO:0007669"/>
    <property type="project" value="UniProtKB-UniRule"/>
</dbReference>
<evidence type="ECO:0000313" key="21">
    <source>
        <dbReference type="Proteomes" id="UP000011082"/>
    </source>
</evidence>
<dbReference type="InterPro" id="IPR006086">
    <property type="entry name" value="XPG-I_dom"/>
</dbReference>
<keyword evidence="7 16" id="KW-0378">Hydrolase</keyword>
<dbReference type="GO" id="GO:0005739">
    <property type="term" value="C:mitochondrion"/>
    <property type="evidence" value="ECO:0007669"/>
    <property type="project" value="UniProtKB-SubCell"/>
</dbReference>
<evidence type="ECO:0000256" key="3">
    <source>
        <dbReference type="ARBA" id="ARBA00022722"/>
    </source>
</evidence>
<feature type="coiled-coil region" evidence="17">
    <location>
        <begin position="96"/>
        <end position="135"/>
    </location>
</feature>
<dbReference type="Pfam" id="PF00867">
    <property type="entry name" value="XPG_I"/>
    <property type="match status" value="1"/>
</dbReference>
<evidence type="ECO:0000256" key="5">
    <source>
        <dbReference type="ARBA" id="ARBA00022759"/>
    </source>
</evidence>
<dbReference type="AlphaFoldDB" id="L2GMT8"/>
<keyword evidence="6 16" id="KW-0227">DNA damage</keyword>
<dbReference type="VEuPathDB" id="MicrosporidiaDB:VICG_00772"/>
<evidence type="ECO:0000256" key="17">
    <source>
        <dbReference type="SAM" id="Coils"/>
    </source>
</evidence>
<dbReference type="Pfam" id="PF00752">
    <property type="entry name" value="XPG_N"/>
    <property type="match status" value="1"/>
</dbReference>
<evidence type="ECO:0000256" key="7">
    <source>
        <dbReference type="ARBA" id="ARBA00022801"/>
    </source>
</evidence>
<keyword evidence="4 16" id="KW-0479">Metal-binding</keyword>
<comment type="subunit">
    <text evidence="15">Interacts with PCNA1 and PCNA2. Three molecules of FEN1 bind to one PCNA trimer with each molecule binding to one PCNA monomer. PCNA stimulates the nuclease activity without altering cleavage specificity.</text>
</comment>
<dbReference type="GO" id="GO:0003677">
    <property type="term" value="F:DNA binding"/>
    <property type="evidence" value="ECO:0007669"/>
    <property type="project" value="UniProtKB-UniRule"/>
</dbReference>
<evidence type="ECO:0000256" key="10">
    <source>
        <dbReference type="ARBA" id="ARBA00023128"/>
    </source>
</evidence>
<dbReference type="GO" id="GO:0005654">
    <property type="term" value="C:nucleoplasm"/>
    <property type="evidence" value="ECO:0007669"/>
    <property type="project" value="UniProtKB-SubCell"/>
</dbReference>
<dbReference type="STRING" id="993615.L2GMT8"/>
<keyword evidence="12 16" id="KW-0539">Nucleus</keyword>
<dbReference type="SMART" id="SM00485">
    <property type="entry name" value="XPGN"/>
    <property type="match status" value="1"/>
</dbReference>
<dbReference type="GO" id="GO:0006284">
    <property type="term" value="P:base-excision repair"/>
    <property type="evidence" value="ECO:0007669"/>
    <property type="project" value="UniProtKB-UniRule"/>
</dbReference>
<evidence type="ECO:0000256" key="6">
    <source>
        <dbReference type="ARBA" id="ARBA00022763"/>
    </source>
</evidence>
<keyword evidence="11 16" id="KW-0234">DNA repair</keyword>
<evidence type="ECO:0000259" key="18">
    <source>
        <dbReference type="SMART" id="SM00484"/>
    </source>
</evidence>
<dbReference type="SUPFAM" id="SSF88723">
    <property type="entry name" value="PIN domain-like"/>
    <property type="match status" value="1"/>
</dbReference>
<dbReference type="PRINTS" id="PR00853">
    <property type="entry name" value="XPGRADSUPER"/>
</dbReference>
<accession>L2GMT8</accession>
<keyword evidence="3 16" id="KW-0540">Nuclease</keyword>
<dbReference type="OrthoDB" id="1937206at2759"/>
<dbReference type="PANTHER" id="PTHR11081:SF9">
    <property type="entry name" value="FLAP ENDONUCLEASE 1"/>
    <property type="match status" value="1"/>
</dbReference>
<dbReference type="InterPro" id="IPR008918">
    <property type="entry name" value="HhH2"/>
</dbReference>
<gene>
    <name evidence="20" type="ORF">VICG_00772</name>
</gene>
<evidence type="ECO:0000256" key="2">
    <source>
        <dbReference type="ARBA" id="ARBA00022705"/>
    </source>
</evidence>
<evidence type="ECO:0000256" key="15">
    <source>
        <dbReference type="ARBA" id="ARBA00063178"/>
    </source>
</evidence>
<sequence length="344" mass="39035">MGIKQLSKLIKEKCKKAIVSRKMGYYSSTKIAIDASLCLYQFLIAVRTDGANLGYEDATTSHLVGMFYRTIRIIESGIIPVYVFDGKAPPIKAIELQKRNERRLKAEKMLEQAKLEEDKKEMDKHEKRKVKVEESHVDDCKRLFRLMGVPFVTAESESEAYCSLLCKRGVVKAVATEDMDALCFGAPILLRNMNASQSKNLDIDEYNLGTILKELELTMGSFIDLCILMGCDYCDTIKGVGHKRAYDLIKKYGCIESIIESETPEVPDNFDYKAARLIFNELSSVGEAENFEIMYDQLDKEGLVQFLVKEKGFDEVRVTNGIEKIIKSSKRGNQTKLDAFFKKT</sequence>
<dbReference type="PANTHER" id="PTHR11081">
    <property type="entry name" value="FLAP ENDONUCLEASE FAMILY MEMBER"/>
    <property type="match status" value="1"/>
</dbReference>
<dbReference type="Proteomes" id="UP000011082">
    <property type="component" value="Unassembled WGS sequence"/>
</dbReference>
<dbReference type="InParanoid" id="L2GMT8"/>
<protein>
    <recommendedName>
        <fullName evidence="16">Flap endonuclease 1</fullName>
        <shortName evidence="16">FEN-1</shortName>
        <ecNumber evidence="16">3.1.-.-</ecNumber>
    </recommendedName>
    <alternativeName>
        <fullName evidence="16">Flap structure-specific endonuclease 1</fullName>
    </alternativeName>
</protein>
<name>L2GMT8_VITCO</name>
<dbReference type="RefSeq" id="XP_007604223.1">
    <property type="nucleotide sequence ID" value="XM_007604161.1"/>
</dbReference>
<evidence type="ECO:0000256" key="8">
    <source>
        <dbReference type="ARBA" id="ARBA00022839"/>
    </source>
</evidence>
<keyword evidence="10 16" id="KW-0496">Mitochondrion</keyword>
<proteinExistence type="inferred from homology"/>
<dbReference type="EMBL" id="JH370134">
    <property type="protein sequence ID" value="ELA42131.1"/>
    <property type="molecule type" value="Genomic_DNA"/>
</dbReference>
<evidence type="ECO:0000256" key="16">
    <source>
        <dbReference type="HAMAP-Rule" id="MF_03140"/>
    </source>
</evidence>
<evidence type="ECO:0000256" key="12">
    <source>
        <dbReference type="ARBA" id="ARBA00023242"/>
    </source>
</evidence>
<keyword evidence="21" id="KW-1185">Reference proteome</keyword>
<keyword evidence="1 16" id="KW-0597">Phosphoprotein</keyword>
<dbReference type="FunFam" id="3.40.50.1010:FF:000016">
    <property type="entry name" value="Flap endonuclease 1"/>
    <property type="match status" value="1"/>
</dbReference>
<dbReference type="SMART" id="SM00279">
    <property type="entry name" value="HhH2"/>
    <property type="match status" value="1"/>
</dbReference>
<dbReference type="GO" id="GO:0005730">
    <property type="term" value="C:nucleolus"/>
    <property type="evidence" value="ECO:0007669"/>
    <property type="project" value="UniProtKB-SubCell"/>
</dbReference>